<dbReference type="Pfam" id="PF00534">
    <property type="entry name" value="Glycos_transf_1"/>
    <property type="match status" value="1"/>
</dbReference>
<sequence>MGDKICFAVGDATAKGGIEKVTLTLASKLKLLKSFDVSILSLYKSHHSYICDITDVPVDYLSEKSETSMYNRNFNIIKGTFFDLFYILNKSIRFRKYLKNNKPDVVVCCDVKMVLLAYIASIFMGIKIIAVEHFEYDVPNVILKKVRKLIYKKIKNVVILTDEDKDKYSWLNPGQLKVIPNIVSVRRENVVEKKNTIVAVGRLCYQKGFDLLIDAWSQICEKNNTWRLEIYGDGEDRDRLLEQVDKYQIKNIAIKPFSSNIDIVYQQSKIFVLSSRFEGLGMVLIEALAHSLACISFDCPAGPKTIIKDGKNGILVPTGDVGKLASAMDLMISDQDLRVKYAENAFGSISQFSDRVVTDKWSKIVKGDI</sequence>
<dbReference type="SUPFAM" id="SSF53756">
    <property type="entry name" value="UDP-Glycosyltransferase/glycogen phosphorylase"/>
    <property type="match status" value="1"/>
</dbReference>
<name>A0ABY5GDF9_9GAMM</name>
<evidence type="ECO:0000313" key="3">
    <source>
        <dbReference type="EMBL" id="UTV26973.1"/>
    </source>
</evidence>
<dbReference type="PANTHER" id="PTHR12526:SF630">
    <property type="entry name" value="GLYCOSYLTRANSFERASE"/>
    <property type="match status" value="1"/>
</dbReference>
<organism evidence="3 4">
    <name type="scientific">Photobacterium atrarenae</name>
    <dbReference type="NCBI Taxonomy" id="865757"/>
    <lineage>
        <taxon>Bacteria</taxon>
        <taxon>Pseudomonadati</taxon>
        <taxon>Pseudomonadota</taxon>
        <taxon>Gammaproteobacteria</taxon>
        <taxon>Vibrionales</taxon>
        <taxon>Vibrionaceae</taxon>
        <taxon>Photobacterium</taxon>
    </lineage>
</organism>
<dbReference type="EMBL" id="CP101508">
    <property type="protein sequence ID" value="UTV26973.1"/>
    <property type="molecule type" value="Genomic_DNA"/>
</dbReference>
<keyword evidence="4" id="KW-1185">Reference proteome</keyword>
<dbReference type="Pfam" id="PF13439">
    <property type="entry name" value="Glyco_transf_4"/>
    <property type="match status" value="1"/>
</dbReference>
<proteinExistence type="predicted"/>
<feature type="domain" description="Glycosyltransferase subfamily 4-like N-terminal" evidence="2">
    <location>
        <begin position="16"/>
        <end position="186"/>
    </location>
</feature>
<dbReference type="CDD" id="cd03820">
    <property type="entry name" value="GT4_AmsD-like"/>
    <property type="match status" value="1"/>
</dbReference>
<dbReference type="InterPro" id="IPR001296">
    <property type="entry name" value="Glyco_trans_1"/>
</dbReference>
<evidence type="ECO:0000259" key="2">
    <source>
        <dbReference type="Pfam" id="PF13439"/>
    </source>
</evidence>
<evidence type="ECO:0000313" key="4">
    <source>
        <dbReference type="Proteomes" id="UP001057998"/>
    </source>
</evidence>
<evidence type="ECO:0000259" key="1">
    <source>
        <dbReference type="Pfam" id="PF00534"/>
    </source>
</evidence>
<reference evidence="3" key="1">
    <citation type="submission" date="2022-07" db="EMBL/GenBank/DDBJ databases">
        <title>Genome sequencing of Photobacterium atrarenae GJH2-4.</title>
        <authorList>
            <person name="Park S.-J."/>
        </authorList>
    </citation>
    <scope>NUCLEOTIDE SEQUENCE</scope>
    <source>
        <strain evidence="3">GJH2-4</strain>
    </source>
</reference>
<dbReference type="PANTHER" id="PTHR12526">
    <property type="entry name" value="GLYCOSYLTRANSFERASE"/>
    <property type="match status" value="1"/>
</dbReference>
<dbReference type="Proteomes" id="UP001057998">
    <property type="component" value="Chromosome 1"/>
</dbReference>
<dbReference type="InterPro" id="IPR028098">
    <property type="entry name" value="Glyco_trans_4-like_N"/>
</dbReference>
<feature type="domain" description="Glycosyl transferase family 1" evidence="1">
    <location>
        <begin position="188"/>
        <end position="345"/>
    </location>
</feature>
<protein>
    <submittedName>
        <fullName evidence="3">Glycosyltransferase family 4 protein</fullName>
    </submittedName>
</protein>
<dbReference type="Gene3D" id="3.40.50.2000">
    <property type="entry name" value="Glycogen Phosphorylase B"/>
    <property type="match status" value="2"/>
</dbReference>
<gene>
    <name evidence="3" type="ORF">NNL38_11525</name>
</gene>
<dbReference type="RefSeq" id="WP_255388184.1">
    <property type="nucleotide sequence ID" value="NZ_CP101508.1"/>
</dbReference>
<accession>A0ABY5GDF9</accession>